<comment type="caution">
    <text evidence="2">The sequence shown here is derived from an EMBL/GenBank/DDBJ whole genome shotgun (WGS) entry which is preliminary data.</text>
</comment>
<evidence type="ECO:0000313" key="2">
    <source>
        <dbReference type="EMBL" id="CAF4364120.1"/>
    </source>
</evidence>
<proteinExistence type="predicted"/>
<evidence type="ECO:0000313" key="5">
    <source>
        <dbReference type="Proteomes" id="UP000663866"/>
    </source>
</evidence>
<gene>
    <name evidence="3" type="ORF">OVN521_LOCUS39162</name>
    <name evidence="2" type="ORF">UXM345_LOCUS36644</name>
    <name evidence="1" type="ORF">XDN619_LOCUS25786</name>
</gene>
<keyword evidence="5" id="KW-1185">Reference proteome</keyword>
<dbReference type="EMBL" id="CAJOBG010049430">
    <property type="protein sequence ID" value="CAF4473423.1"/>
    <property type="molecule type" value="Genomic_DNA"/>
</dbReference>
<protein>
    <submittedName>
        <fullName evidence="2">Uncharacterized protein</fullName>
    </submittedName>
</protein>
<organism evidence="2 4">
    <name type="scientific">Rotaria magnacalcarata</name>
    <dbReference type="NCBI Taxonomy" id="392030"/>
    <lineage>
        <taxon>Eukaryota</taxon>
        <taxon>Metazoa</taxon>
        <taxon>Spiralia</taxon>
        <taxon>Gnathifera</taxon>
        <taxon>Rotifera</taxon>
        <taxon>Eurotatoria</taxon>
        <taxon>Bdelloidea</taxon>
        <taxon>Philodinida</taxon>
        <taxon>Philodinidae</taxon>
        <taxon>Rotaria</taxon>
    </lineage>
</organism>
<dbReference type="AlphaFoldDB" id="A0A820LW51"/>
<accession>A0A820LW51</accession>
<reference evidence="2" key="1">
    <citation type="submission" date="2021-02" db="EMBL/GenBank/DDBJ databases">
        <authorList>
            <person name="Nowell W R."/>
        </authorList>
    </citation>
    <scope>NUCLEOTIDE SEQUENCE</scope>
</reference>
<dbReference type="Proteomes" id="UP000663842">
    <property type="component" value="Unassembled WGS sequence"/>
</dbReference>
<dbReference type="Proteomes" id="UP000663887">
    <property type="component" value="Unassembled WGS sequence"/>
</dbReference>
<feature type="non-terminal residue" evidence="2">
    <location>
        <position position="1"/>
    </location>
</feature>
<evidence type="ECO:0000313" key="1">
    <source>
        <dbReference type="EMBL" id="CAF2135696.1"/>
    </source>
</evidence>
<dbReference type="EMBL" id="CAJOBF010017669">
    <property type="protein sequence ID" value="CAF4364120.1"/>
    <property type="molecule type" value="Genomic_DNA"/>
</dbReference>
<evidence type="ECO:0000313" key="4">
    <source>
        <dbReference type="Proteomes" id="UP000663842"/>
    </source>
</evidence>
<dbReference type="EMBL" id="CAJNRG010011887">
    <property type="protein sequence ID" value="CAF2135696.1"/>
    <property type="molecule type" value="Genomic_DNA"/>
</dbReference>
<evidence type="ECO:0000313" key="3">
    <source>
        <dbReference type="EMBL" id="CAF4473423.1"/>
    </source>
</evidence>
<sequence length="66" mass="7594">NVLYLNAVFNEVRVTVINGDELHGAGIEVVYTLAKWFRDISFISKMKISTVWYSTIEGYVYDDQNS</sequence>
<name>A0A820LW51_9BILA</name>
<dbReference type="Proteomes" id="UP000663866">
    <property type="component" value="Unassembled WGS sequence"/>
</dbReference>